<reference evidence="2 3" key="1">
    <citation type="submission" date="2021-06" db="EMBL/GenBank/DDBJ databases">
        <title>Bacterium isolated from marine sediment.</title>
        <authorList>
            <person name="Zhu K.-L."/>
            <person name="Du Z.-J."/>
            <person name="Liang Q.-Y."/>
        </authorList>
    </citation>
    <scope>NUCLEOTIDE SEQUENCE [LARGE SCALE GENOMIC DNA]</scope>
    <source>
        <strain evidence="2 3">A346</strain>
    </source>
</reference>
<protein>
    <submittedName>
        <fullName evidence="2">Uncharacterized protein</fullName>
    </submittedName>
</protein>
<organism evidence="2 3">
    <name type="scientific">Marinobacterium weihaiense</name>
    <dbReference type="NCBI Taxonomy" id="2851016"/>
    <lineage>
        <taxon>Bacteria</taxon>
        <taxon>Pseudomonadati</taxon>
        <taxon>Pseudomonadota</taxon>
        <taxon>Gammaproteobacteria</taxon>
        <taxon>Oceanospirillales</taxon>
        <taxon>Oceanospirillaceae</taxon>
        <taxon>Marinobacterium</taxon>
    </lineage>
</organism>
<sequence length="172" mass="19395">MSDIKKLQEVINSLEEQSSRVSEFNGVLSAIDSAKSDIFLAKTEFEELAEEHKKAVAENCIRFDELGDRINELEQKISTIESKMLTESQYDVGRDKILLRISDLRFVSTEQFDRGVKESEKSVISSLSQTNSMLEGLLAKQEKSIQSLRIFVFSGIILSISTFLLLIKGVLL</sequence>
<comment type="caution">
    <text evidence="2">The sequence shown here is derived from an EMBL/GenBank/DDBJ whole genome shotgun (WGS) entry which is preliminary data.</text>
</comment>
<keyword evidence="1" id="KW-1133">Transmembrane helix</keyword>
<evidence type="ECO:0000313" key="3">
    <source>
        <dbReference type="Proteomes" id="UP000755551"/>
    </source>
</evidence>
<name>A0ABS6MD02_9GAMM</name>
<keyword evidence="1" id="KW-0472">Membrane</keyword>
<keyword evidence="3" id="KW-1185">Reference proteome</keyword>
<evidence type="ECO:0000256" key="1">
    <source>
        <dbReference type="SAM" id="Phobius"/>
    </source>
</evidence>
<dbReference type="RefSeq" id="WP_217335590.1">
    <property type="nucleotide sequence ID" value="NZ_JAHQZT010000017.1"/>
</dbReference>
<accession>A0ABS6MD02</accession>
<evidence type="ECO:0000313" key="2">
    <source>
        <dbReference type="EMBL" id="MBV0934183.1"/>
    </source>
</evidence>
<gene>
    <name evidence="2" type="ORF">KTN04_12620</name>
</gene>
<proteinExistence type="predicted"/>
<feature type="transmembrane region" description="Helical" evidence="1">
    <location>
        <begin position="150"/>
        <end position="171"/>
    </location>
</feature>
<dbReference type="EMBL" id="JAHQZT010000017">
    <property type="protein sequence ID" value="MBV0934183.1"/>
    <property type="molecule type" value="Genomic_DNA"/>
</dbReference>
<keyword evidence="1" id="KW-0812">Transmembrane</keyword>
<dbReference type="Proteomes" id="UP000755551">
    <property type="component" value="Unassembled WGS sequence"/>
</dbReference>